<evidence type="ECO:0000256" key="5">
    <source>
        <dbReference type="ARBA" id="ARBA00023180"/>
    </source>
</evidence>
<dbReference type="PANTHER" id="PTHR11802:SF472">
    <property type="entry name" value="SERINE CARBOXYPEPTIDASE CPVL-RELATED"/>
    <property type="match status" value="1"/>
</dbReference>
<keyword evidence="5" id="KW-0325">Glycoprotein</keyword>
<keyword evidence="1" id="KW-0121">Carboxypeptidase</keyword>
<dbReference type="AlphaFoldDB" id="A0A8J2NTU7"/>
<evidence type="ECO:0000313" key="7">
    <source>
        <dbReference type="EMBL" id="CAG7697360.1"/>
    </source>
</evidence>
<dbReference type="Proteomes" id="UP000708208">
    <property type="component" value="Unassembled WGS sequence"/>
</dbReference>
<gene>
    <name evidence="7" type="ORF">AFUS01_LOCUS4008</name>
</gene>
<name>A0A8J2NTU7_9HEXA</name>
<proteinExistence type="predicted"/>
<dbReference type="Pfam" id="PF00450">
    <property type="entry name" value="Peptidase_S10"/>
    <property type="match status" value="1"/>
</dbReference>
<accession>A0A8J2NTU7</accession>
<keyword evidence="4" id="KW-0378">Hydrolase</keyword>
<sequence>MRCSLVLLANLLAVCLFFEEGQSAAVVDATKELILTPFIKSGELDKARARSEDNIDNSKLKTSKPVKSYSGFLTVDEKTNSNLFFWFFPAQENPEKAPVILYVNDAPGLSCLLSIFLETGPFVITENLELMDRNSSWTKFASMLYIDAPVGSGFSFAENDEGFAKSSDDEAKEVYDALVQFFTIFKEFQPLDFHLAGSSYAGSFIPFIANKIDKENANAAVKINLKGFFVNSPFLDISKQGDKFSDLYYSLGLVDETERKDIAALRNDFRTALEKGDQIKALSIVAELLDQKNSRMAKYTGFEELASALDSKAPAEYERFDKFLQTKEIQNYLHVGLHQFLAVNAKTFAFFMKDFLTSHVDAMTELMNKDIKVLLMAPQFNLAVPIEGIREVVNGLKWKGSDDFAKAPRKVWKVQNDVAGYVKQSGSFSFVVLRNAGSHAFYDQPVWTNDLVKRYLQGTGFD</sequence>
<comment type="caution">
    <text evidence="7">The sequence shown here is derived from an EMBL/GenBank/DDBJ whole genome shotgun (WGS) entry which is preliminary data.</text>
</comment>
<evidence type="ECO:0000256" key="1">
    <source>
        <dbReference type="ARBA" id="ARBA00022645"/>
    </source>
</evidence>
<keyword evidence="3 6" id="KW-0732">Signal</keyword>
<evidence type="ECO:0000256" key="6">
    <source>
        <dbReference type="SAM" id="SignalP"/>
    </source>
</evidence>
<keyword evidence="8" id="KW-1185">Reference proteome</keyword>
<dbReference type="OrthoDB" id="735686at2759"/>
<evidence type="ECO:0000256" key="2">
    <source>
        <dbReference type="ARBA" id="ARBA00022670"/>
    </source>
</evidence>
<evidence type="ECO:0000313" key="8">
    <source>
        <dbReference type="Proteomes" id="UP000708208"/>
    </source>
</evidence>
<organism evidence="7 8">
    <name type="scientific">Allacma fusca</name>
    <dbReference type="NCBI Taxonomy" id="39272"/>
    <lineage>
        <taxon>Eukaryota</taxon>
        <taxon>Metazoa</taxon>
        <taxon>Ecdysozoa</taxon>
        <taxon>Arthropoda</taxon>
        <taxon>Hexapoda</taxon>
        <taxon>Collembola</taxon>
        <taxon>Symphypleona</taxon>
        <taxon>Sminthuridae</taxon>
        <taxon>Allacma</taxon>
    </lineage>
</organism>
<evidence type="ECO:0000256" key="3">
    <source>
        <dbReference type="ARBA" id="ARBA00022729"/>
    </source>
</evidence>
<evidence type="ECO:0008006" key="9">
    <source>
        <dbReference type="Google" id="ProtNLM"/>
    </source>
</evidence>
<dbReference type="EMBL" id="CAJVCH010024769">
    <property type="protein sequence ID" value="CAG7697360.1"/>
    <property type="molecule type" value="Genomic_DNA"/>
</dbReference>
<evidence type="ECO:0000256" key="4">
    <source>
        <dbReference type="ARBA" id="ARBA00022801"/>
    </source>
</evidence>
<dbReference type="PANTHER" id="PTHR11802">
    <property type="entry name" value="SERINE PROTEASE FAMILY S10 SERINE CARBOXYPEPTIDASE"/>
    <property type="match status" value="1"/>
</dbReference>
<dbReference type="GO" id="GO:0004185">
    <property type="term" value="F:serine-type carboxypeptidase activity"/>
    <property type="evidence" value="ECO:0007669"/>
    <property type="project" value="InterPro"/>
</dbReference>
<dbReference type="GO" id="GO:0006508">
    <property type="term" value="P:proteolysis"/>
    <property type="evidence" value="ECO:0007669"/>
    <property type="project" value="UniProtKB-KW"/>
</dbReference>
<dbReference type="InterPro" id="IPR001563">
    <property type="entry name" value="Peptidase_S10"/>
</dbReference>
<keyword evidence="2" id="KW-0645">Protease</keyword>
<feature type="chain" id="PRO_5035195815" description="Serine carboxypeptidase CPVL" evidence="6">
    <location>
        <begin position="24"/>
        <end position="462"/>
    </location>
</feature>
<protein>
    <recommendedName>
        <fullName evidence="9">Serine carboxypeptidase CPVL</fullName>
    </recommendedName>
</protein>
<feature type="signal peptide" evidence="6">
    <location>
        <begin position="1"/>
        <end position="23"/>
    </location>
</feature>
<reference evidence="7" key="1">
    <citation type="submission" date="2021-06" db="EMBL/GenBank/DDBJ databases">
        <authorList>
            <person name="Hodson N. C."/>
            <person name="Mongue J. A."/>
            <person name="Jaron S. K."/>
        </authorList>
    </citation>
    <scope>NUCLEOTIDE SEQUENCE</scope>
</reference>